<name>A0A653KZN0_AERVE</name>
<dbReference type="Pfam" id="PF14549">
    <property type="entry name" value="P22_Cro"/>
    <property type="match status" value="1"/>
</dbReference>
<evidence type="ECO:0000313" key="2">
    <source>
        <dbReference type="Proteomes" id="UP000439123"/>
    </source>
</evidence>
<dbReference type="Gene3D" id="1.10.260.40">
    <property type="entry name" value="lambda repressor-like DNA-binding domains"/>
    <property type="match status" value="1"/>
</dbReference>
<dbReference type="SUPFAM" id="SSF47413">
    <property type="entry name" value="lambda repressor-like DNA-binding domains"/>
    <property type="match status" value="1"/>
</dbReference>
<reference evidence="1 2" key="1">
    <citation type="submission" date="2019-10" db="EMBL/GenBank/DDBJ databases">
        <authorList>
            <person name="Karimi E."/>
        </authorList>
    </citation>
    <scope>NUCLEOTIDE SEQUENCE [LARGE SCALE GENOMIC DNA]</scope>
    <source>
        <strain evidence="1">Aeromonas sp. 8C</strain>
    </source>
</reference>
<accession>A0A653KZN0</accession>
<dbReference type="Proteomes" id="UP000439123">
    <property type="component" value="Unassembled WGS sequence"/>
</dbReference>
<dbReference type="GO" id="GO:0003677">
    <property type="term" value="F:DNA binding"/>
    <property type="evidence" value="ECO:0007669"/>
    <property type="project" value="InterPro"/>
</dbReference>
<proteinExistence type="predicted"/>
<dbReference type="RefSeq" id="WP_103857825.1">
    <property type="nucleotide sequence ID" value="NZ_JAAKJD010000043.1"/>
</dbReference>
<dbReference type="EMBL" id="CABWLC010000008">
    <property type="protein sequence ID" value="VXA84041.1"/>
    <property type="molecule type" value="Genomic_DNA"/>
</dbReference>
<organism evidence="1 2">
    <name type="scientific">Aeromonas veronii</name>
    <dbReference type="NCBI Taxonomy" id="654"/>
    <lineage>
        <taxon>Bacteria</taxon>
        <taxon>Pseudomonadati</taxon>
        <taxon>Pseudomonadota</taxon>
        <taxon>Gammaproteobacteria</taxon>
        <taxon>Aeromonadales</taxon>
        <taxon>Aeromonadaceae</taxon>
        <taxon>Aeromonas</taxon>
    </lineage>
</organism>
<sequence length="67" mass="7805">MTKNEALSKFGEKRAEQVQRMAEMLNIKREAIYQWGNEIPELRAYQIEKLEREGLLPVGAERLNQSA</sequence>
<dbReference type="InterPro" id="IPR010982">
    <property type="entry name" value="Lambda_DNA-bd_dom_sf"/>
</dbReference>
<protein>
    <submittedName>
        <fullName evidence="1">Cro/Cl family transcriptional regulator</fullName>
    </submittedName>
</protein>
<gene>
    <name evidence="1" type="ORF">AERO8C_160194</name>
</gene>
<dbReference type="AlphaFoldDB" id="A0A653KZN0"/>
<evidence type="ECO:0000313" key="1">
    <source>
        <dbReference type="EMBL" id="VXA84041.1"/>
    </source>
</evidence>